<dbReference type="GO" id="GO:0016788">
    <property type="term" value="F:hydrolase activity, acting on ester bonds"/>
    <property type="evidence" value="ECO:0007669"/>
    <property type="project" value="InterPro"/>
</dbReference>
<dbReference type="PANTHER" id="PTHR10819">
    <property type="entry name" value="PHOSPHOTRIESTERASE-RELATED"/>
    <property type="match status" value="1"/>
</dbReference>
<gene>
    <name evidence="6" type="ORF">CLV43_10871</name>
</gene>
<feature type="binding site" evidence="4">
    <location>
        <position position="263"/>
    </location>
    <ligand>
        <name>Zn(2+)</name>
        <dbReference type="ChEBI" id="CHEBI:29105"/>
        <label>1</label>
    </ligand>
</feature>
<dbReference type="Gene3D" id="3.20.20.140">
    <property type="entry name" value="Metal-dependent hydrolases"/>
    <property type="match status" value="1"/>
</dbReference>
<evidence type="ECO:0000256" key="3">
    <source>
        <dbReference type="PIRSR" id="PIRSR601559-50"/>
    </source>
</evidence>
<reference evidence="6 7" key="1">
    <citation type="submission" date="2018-03" db="EMBL/GenBank/DDBJ databases">
        <title>Genomic Encyclopedia of Archaeal and Bacterial Type Strains, Phase II (KMG-II): from individual species to whole genera.</title>
        <authorList>
            <person name="Goeker M."/>
        </authorList>
    </citation>
    <scope>NUCLEOTIDE SEQUENCE [LARGE SCALE GENOMIC DNA]</scope>
    <source>
        <strain evidence="6 7">DSM 44720</strain>
    </source>
</reference>
<dbReference type="GO" id="GO:0008270">
    <property type="term" value="F:zinc ion binding"/>
    <property type="evidence" value="ECO:0007669"/>
    <property type="project" value="InterPro"/>
</dbReference>
<dbReference type="PANTHER" id="PTHR10819:SF3">
    <property type="entry name" value="PHOSPHOTRIESTERASE-RELATED PROTEIN"/>
    <property type="match status" value="1"/>
</dbReference>
<dbReference type="Pfam" id="PF02126">
    <property type="entry name" value="PTE"/>
    <property type="match status" value="1"/>
</dbReference>
<evidence type="ECO:0000313" key="6">
    <source>
        <dbReference type="EMBL" id="PRY38671.1"/>
    </source>
</evidence>
<dbReference type="InterPro" id="IPR017947">
    <property type="entry name" value="AryldialkylPase_Zn-BS"/>
</dbReference>
<protein>
    <submittedName>
        <fullName evidence="6">Phosphotriesterase-related protein</fullName>
    </submittedName>
</protein>
<dbReference type="InterPro" id="IPR032466">
    <property type="entry name" value="Metal_Hydrolase"/>
</dbReference>
<accession>A0A2T0SZ29</accession>
<feature type="modified residue" description="N6-carboxylysine" evidence="3 5">
    <location>
        <position position="144"/>
    </location>
</feature>
<comment type="cofactor">
    <cofactor evidence="4">
        <name>a divalent metal cation</name>
        <dbReference type="ChEBI" id="CHEBI:60240"/>
    </cofactor>
    <text evidence="4">Binds 2 divalent metal cations per subunit.</text>
</comment>
<dbReference type="EMBL" id="PVTF01000008">
    <property type="protein sequence ID" value="PRY38671.1"/>
    <property type="molecule type" value="Genomic_DNA"/>
</dbReference>
<evidence type="ECO:0000256" key="2">
    <source>
        <dbReference type="ARBA" id="ARBA00022801"/>
    </source>
</evidence>
<proteinExistence type="inferred from homology"/>
<comment type="similarity">
    <text evidence="5">Belongs to the metallo-dependent hydrolases superfamily. Phosphotriesterase family.</text>
</comment>
<feature type="binding site" description="via carbamate group" evidence="4">
    <location>
        <position position="144"/>
    </location>
    <ligand>
        <name>Zn(2+)</name>
        <dbReference type="ChEBI" id="CHEBI:29105"/>
        <label>1</label>
    </ligand>
</feature>
<comment type="caution">
    <text evidence="6">The sequence shown here is derived from an EMBL/GenBank/DDBJ whole genome shotgun (WGS) entry which is preliminary data.</text>
</comment>
<evidence type="ECO:0000256" key="5">
    <source>
        <dbReference type="PROSITE-ProRule" id="PRU00679"/>
    </source>
</evidence>
<evidence type="ECO:0000256" key="1">
    <source>
        <dbReference type="ARBA" id="ARBA00022723"/>
    </source>
</evidence>
<name>A0A2T0SZ29_9PSEU</name>
<evidence type="ECO:0000313" key="7">
    <source>
        <dbReference type="Proteomes" id="UP000239494"/>
    </source>
</evidence>
<dbReference type="PROSITE" id="PS51347">
    <property type="entry name" value="PHOSPHOTRIESTERASE_2"/>
    <property type="match status" value="1"/>
</dbReference>
<dbReference type="RefSeq" id="WP_106189945.1">
    <property type="nucleotide sequence ID" value="NZ_PVTF01000008.1"/>
</dbReference>
<keyword evidence="1 4" id="KW-0479">Metal-binding</keyword>
<feature type="binding site" evidence="4">
    <location>
        <position position="206"/>
    </location>
    <ligand>
        <name>Zn(2+)</name>
        <dbReference type="ChEBI" id="CHEBI:29105"/>
        <label>2</label>
    </ligand>
</feature>
<feature type="binding site" evidence="4">
    <location>
        <position position="22"/>
    </location>
    <ligand>
        <name>Zn(2+)</name>
        <dbReference type="ChEBI" id="CHEBI:29105"/>
        <label>1</label>
    </ligand>
</feature>
<evidence type="ECO:0000256" key="4">
    <source>
        <dbReference type="PIRSR" id="PIRSR601559-51"/>
    </source>
</evidence>
<organism evidence="6 7">
    <name type="scientific">Umezawaea tangerina</name>
    <dbReference type="NCBI Taxonomy" id="84725"/>
    <lineage>
        <taxon>Bacteria</taxon>
        <taxon>Bacillati</taxon>
        <taxon>Actinomycetota</taxon>
        <taxon>Actinomycetes</taxon>
        <taxon>Pseudonocardiales</taxon>
        <taxon>Pseudonocardiaceae</taxon>
        <taxon>Umezawaea</taxon>
    </lineage>
</organism>
<keyword evidence="7" id="KW-1185">Reference proteome</keyword>
<dbReference type="OrthoDB" id="9795018at2"/>
<dbReference type="InterPro" id="IPR001559">
    <property type="entry name" value="Phosphotriesterase"/>
</dbReference>
<dbReference type="AlphaFoldDB" id="A0A2T0SZ29"/>
<sequence>MPAVESVLGPIDADDLGQTLMHEHVFVLDQEIESNYPGRWDEEERMADARQKLQDVASRGVRTIVDLTVLGLGRNVPRVVEVAKQVDVQILAATGLYTYDDVPMFFRFRGPGKLVDGPELLTEFFVRDITEGIGDTGVKAAILKCATDRSGVTEGVDRVLRAVARTHLETGVPISTHTHALTERGLEQQAIFREEGVDLTRVVIGHSGDTTDLVYLRKLMDAGSYIGMDRFGLDLMLPFEDRVATVASLCAEGYADRIVLSHDAACFTHNFDVEVKRELLPRWRFTHLHDEVLPALLERGTTQQQIDQMLIHNPRTILSTK</sequence>
<feature type="binding site" evidence="4">
    <location>
        <position position="24"/>
    </location>
    <ligand>
        <name>Zn(2+)</name>
        <dbReference type="ChEBI" id="CHEBI:29105"/>
        <label>1</label>
    </ligand>
</feature>
<dbReference type="PROSITE" id="PS01322">
    <property type="entry name" value="PHOSPHOTRIESTERASE_1"/>
    <property type="match status" value="1"/>
</dbReference>
<feature type="binding site" evidence="4">
    <location>
        <position position="177"/>
    </location>
    <ligand>
        <name>Zn(2+)</name>
        <dbReference type="ChEBI" id="CHEBI:29105"/>
        <label>2</label>
    </ligand>
</feature>
<keyword evidence="2" id="KW-0378">Hydrolase</keyword>
<feature type="binding site" description="via carbamate group" evidence="4">
    <location>
        <position position="144"/>
    </location>
    <ligand>
        <name>Zn(2+)</name>
        <dbReference type="ChEBI" id="CHEBI:29105"/>
        <label>2</label>
    </ligand>
</feature>
<dbReference type="Proteomes" id="UP000239494">
    <property type="component" value="Unassembled WGS sequence"/>
</dbReference>
<dbReference type="SUPFAM" id="SSF51556">
    <property type="entry name" value="Metallo-dependent hydrolases"/>
    <property type="match status" value="1"/>
</dbReference>
<dbReference type="PIRSF" id="PIRSF016839">
    <property type="entry name" value="PhP"/>
    <property type="match status" value="1"/>
</dbReference>